<comment type="caution">
    <text evidence="1">The sequence shown here is derived from an EMBL/GenBank/DDBJ whole genome shotgun (WGS) entry which is preliminary data.</text>
</comment>
<dbReference type="RefSeq" id="WP_278248509.1">
    <property type="nucleotide sequence ID" value="NZ_CBCSAJ010000190.1"/>
</dbReference>
<accession>A0ABW4DRB6</accession>
<proteinExistence type="predicted"/>
<reference evidence="2" key="1">
    <citation type="journal article" date="2019" name="Int. J. Syst. Evol. Microbiol.">
        <title>The Global Catalogue of Microorganisms (GCM) 10K type strain sequencing project: providing services to taxonomists for standard genome sequencing and annotation.</title>
        <authorList>
            <consortium name="The Broad Institute Genomics Platform"/>
            <consortium name="The Broad Institute Genome Sequencing Center for Infectious Disease"/>
            <person name="Wu L."/>
            <person name="Ma J."/>
        </authorList>
    </citation>
    <scope>NUCLEOTIDE SEQUENCE [LARGE SCALE GENOMIC DNA]</scope>
    <source>
        <strain evidence="2">CCM 8875</strain>
    </source>
</reference>
<name>A0ABW4DRB6_9RHOB</name>
<protein>
    <submittedName>
        <fullName evidence="1">Uncharacterized protein</fullName>
    </submittedName>
</protein>
<keyword evidence="2" id="KW-1185">Reference proteome</keyword>
<dbReference type="EMBL" id="JBHTOQ010000001">
    <property type="protein sequence ID" value="MFD1479667.1"/>
    <property type="molecule type" value="Genomic_DNA"/>
</dbReference>
<sequence>MKENINELIKRQGSVFKCDVAAARIYSISQAACIKIKMSNAA</sequence>
<dbReference type="Proteomes" id="UP001597302">
    <property type="component" value="Unassembled WGS sequence"/>
</dbReference>
<evidence type="ECO:0000313" key="1">
    <source>
        <dbReference type="EMBL" id="MFD1479667.1"/>
    </source>
</evidence>
<evidence type="ECO:0000313" key="2">
    <source>
        <dbReference type="Proteomes" id="UP001597302"/>
    </source>
</evidence>
<organism evidence="1 2">
    <name type="scientific">Paracoccus nototheniae</name>
    <dbReference type="NCBI Taxonomy" id="2489002"/>
    <lineage>
        <taxon>Bacteria</taxon>
        <taxon>Pseudomonadati</taxon>
        <taxon>Pseudomonadota</taxon>
        <taxon>Alphaproteobacteria</taxon>
        <taxon>Rhodobacterales</taxon>
        <taxon>Paracoccaceae</taxon>
        <taxon>Paracoccus</taxon>
    </lineage>
</organism>
<gene>
    <name evidence="1" type="ORF">ACFQ5P_00005</name>
</gene>